<accession>A0A9P0LHZ6</accession>
<evidence type="ECO:0000313" key="1">
    <source>
        <dbReference type="EMBL" id="CAH1993444.1"/>
    </source>
</evidence>
<name>A0A9P0LHZ6_ACAOB</name>
<dbReference type="AlphaFoldDB" id="A0A9P0LHZ6"/>
<proteinExistence type="predicted"/>
<organism evidence="1 2">
    <name type="scientific">Acanthoscelides obtectus</name>
    <name type="common">Bean weevil</name>
    <name type="synonym">Bruchus obtectus</name>
    <dbReference type="NCBI Taxonomy" id="200917"/>
    <lineage>
        <taxon>Eukaryota</taxon>
        <taxon>Metazoa</taxon>
        <taxon>Ecdysozoa</taxon>
        <taxon>Arthropoda</taxon>
        <taxon>Hexapoda</taxon>
        <taxon>Insecta</taxon>
        <taxon>Pterygota</taxon>
        <taxon>Neoptera</taxon>
        <taxon>Endopterygota</taxon>
        <taxon>Coleoptera</taxon>
        <taxon>Polyphaga</taxon>
        <taxon>Cucujiformia</taxon>
        <taxon>Chrysomeloidea</taxon>
        <taxon>Chrysomelidae</taxon>
        <taxon>Bruchinae</taxon>
        <taxon>Bruchini</taxon>
        <taxon>Acanthoscelides</taxon>
    </lineage>
</organism>
<keyword evidence="2" id="KW-1185">Reference proteome</keyword>
<evidence type="ECO:0000313" key="2">
    <source>
        <dbReference type="Proteomes" id="UP001152888"/>
    </source>
</evidence>
<reference evidence="1" key="1">
    <citation type="submission" date="2022-03" db="EMBL/GenBank/DDBJ databases">
        <authorList>
            <person name="Sayadi A."/>
        </authorList>
    </citation>
    <scope>NUCLEOTIDE SEQUENCE</scope>
</reference>
<dbReference type="EMBL" id="CAKOFQ010007172">
    <property type="protein sequence ID" value="CAH1993444.1"/>
    <property type="molecule type" value="Genomic_DNA"/>
</dbReference>
<sequence>MIVTLKREEFRCKNCAEINNEYTDTFNTQLLQKEVDCLSREKQLLEKYVNELEFSNNMLKKQMHSDPIVSSSATRFLPHSLSSVPYSEAVKKKVITPAVLVIKSIYQNMGNAELEQEVKSKFRSGAMKFNVTGTKLIKDGILINCADKISAELERWP</sequence>
<comment type="caution">
    <text evidence="1">The sequence shown here is derived from an EMBL/GenBank/DDBJ whole genome shotgun (WGS) entry which is preliminary data.</text>
</comment>
<dbReference type="OrthoDB" id="6775559at2759"/>
<dbReference type="Proteomes" id="UP001152888">
    <property type="component" value="Unassembled WGS sequence"/>
</dbReference>
<gene>
    <name evidence="1" type="ORF">ACAOBT_LOCUS21506</name>
</gene>
<protein>
    <submittedName>
        <fullName evidence="1">Uncharacterized protein</fullName>
    </submittedName>
</protein>